<dbReference type="PANTHER" id="PTHR30600">
    <property type="entry name" value="CYTOCHROME C PEROXIDASE-RELATED"/>
    <property type="match status" value="1"/>
</dbReference>
<dbReference type="OrthoDB" id="9805202at2"/>
<dbReference type="InterPro" id="IPR051395">
    <property type="entry name" value="Cytochrome_c_Peroxidase/MauG"/>
</dbReference>
<dbReference type="eggNOG" id="COG1858">
    <property type="taxonomic scope" value="Bacteria"/>
</dbReference>
<dbReference type="GO" id="GO:0046872">
    <property type="term" value="F:metal ion binding"/>
    <property type="evidence" value="ECO:0007669"/>
    <property type="project" value="UniProtKB-KW"/>
</dbReference>
<dbReference type="RefSeq" id="WP_006974745.1">
    <property type="nucleotide sequence ID" value="NZ_ABCS01000073.1"/>
</dbReference>
<dbReference type="GO" id="GO:0020037">
    <property type="term" value="F:heme binding"/>
    <property type="evidence" value="ECO:0007669"/>
    <property type="project" value="InterPro"/>
</dbReference>
<comment type="caution">
    <text evidence="8">The sequence shown here is derived from an EMBL/GenBank/DDBJ whole genome shotgun (WGS) entry which is preliminary data.</text>
</comment>
<evidence type="ECO:0000313" key="9">
    <source>
        <dbReference type="Proteomes" id="UP000005801"/>
    </source>
</evidence>
<dbReference type="GO" id="GO:0009055">
    <property type="term" value="F:electron transfer activity"/>
    <property type="evidence" value="ECO:0007669"/>
    <property type="project" value="InterPro"/>
</dbReference>
<reference evidence="8 9" key="1">
    <citation type="submission" date="2007-06" db="EMBL/GenBank/DDBJ databases">
        <authorList>
            <person name="Shimkets L."/>
            <person name="Ferriera S."/>
            <person name="Johnson J."/>
            <person name="Kravitz S."/>
            <person name="Beeson K."/>
            <person name="Sutton G."/>
            <person name="Rogers Y.-H."/>
            <person name="Friedman R."/>
            <person name="Frazier M."/>
            <person name="Venter J.C."/>
        </authorList>
    </citation>
    <scope>NUCLEOTIDE SEQUENCE [LARGE SCALE GENOMIC DNA]</scope>
    <source>
        <strain evidence="8 9">SIR-1</strain>
    </source>
</reference>
<dbReference type="STRING" id="391625.PPSIR1_41334"/>
<evidence type="ECO:0000259" key="7">
    <source>
        <dbReference type="PROSITE" id="PS51007"/>
    </source>
</evidence>
<proteinExistence type="predicted"/>
<dbReference type="InterPro" id="IPR004852">
    <property type="entry name" value="Di-haem_cyt_c_peroxidsae"/>
</dbReference>
<accession>A6GDF5</accession>
<keyword evidence="4" id="KW-0560">Oxidoreductase</keyword>
<feature type="domain" description="Cytochrome c" evidence="7">
    <location>
        <begin position="72"/>
        <end position="224"/>
    </location>
</feature>
<dbReference type="Gene3D" id="1.10.760.10">
    <property type="entry name" value="Cytochrome c-like domain"/>
    <property type="match status" value="2"/>
</dbReference>
<dbReference type="GO" id="GO:0030313">
    <property type="term" value="C:cell envelope"/>
    <property type="evidence" value="ECO:0007669"/>
    <property type="project" value="UniProtKB-SubCell"/>
</dbReference>
<keyword evidence="5 6" id="KW-0408">Iron</keyword>
<evidence type="ECO:0000256" key="3">
    <source>
        <dbReference type="ARBA" id="ARBA00022723"/>
    </source>
</evidence>
<feature type="domain" description="Cytochrome c" evidence="7">
    <location>
        <begin position="298"/>
        <end position="418"/>
    </location>
</feature>
<evidence type="ECO:0000256" key="5">
    <source>
        <dbReference type="ARBA" id="ARBA00023004"/>
    </source>
</evidence>
<dbReference type="AlphaFoldDB" id="A6GDF5"/>
<evidence type="ECO:0000256" key="4">
    <source>
        <dbReference type="ARBA" id="ARBA00023002"/>
    </source>
</evidence>
<name>A6GDF5_9BACT</name>
<organism evidence="8 9">
    <name type="scientific">Plesiocystis pacifica SIR-1</name>
    <dbReference type="NCBI Taxonomy" id="391625"/>
    <lineage>
        <taxon>Bacteria</taxon>
        <taxon>Pseudomonadati</taxon>
        <taxon>Myxococcota</taxon>
        <taxon>Polyangia</taxon>
        <taxon>Nannocystales</taxon>
        <taxon>Nannocystaceae</taxon>
        <taxon>Plesiocystis</taxon>
    </lineage>
</organism>
<dbReference type="EMBL" id="ABCS01000073">
    <property type="protein sequence ID" value="EDM76067.1"/>
    <property type="molecule type" value="Genomic_DNA"/>
</dbReference>
<dbReference type="InterPro" id="IPR009056">
    <property type="entry name" value="Cyt_c-like_dom"/>
</dbReference>
<evidence type="ECO:0000256" key="1">
    <source>
        <dbReference type="ARBA" id="ARBA00004196"/>
    </source>
</evidence>
<dbReference type="Pfam" id="PF03150">
    <property type="entry name" value="CCP_MauG"/>
    <property type="match status" value="1"/>
</dbReference>
<keyword evidence="8" id="KW-0575">Peroxidase</keyword>
<keyword evidence="2 6" id="KW-0349">Heme</keyword>
<dbReference type="Proteomes" id="UP000005801">
    <property type="component" value="Unassembled WGS sequence"/>
</dbReference>
<keyword evidence="3 6" id="KW-0479">Metal-binding</keyword>
<dbReference type="GO" id="GO:0004130">
    <property type="term" value="F:cytochrome-c peroxidase activity"/>
    <property type="evidence" value="ECO:0007669"/>
    <property type="project" value="TreeGrafter"/>
</dbReference>
<dbReference type="PROSITE" id="PS51007">
    <property type="entry name" value="CYTC"/>
    <property type="match status" value="2"/>
</dbReference>
<evidence type="ECO:0000256" key="6">
    <source>
        <dbReference type="PROSITE-ProRule" id="PRU00433"/>
    </source>
</evidence>
<dbReference type="SUPFAM" id="SSF46626">
    <property type="entry name" value="Cytochrome c"/>
    <property type="match status" value="2"/>
</dbReference>
<evidence type="ECO:0000256" key="2">
    <source>
        <dbReference type="ARBA" id="ARBA00022617"/>
    </source>
</evidence>
<sequence length="516" mass="55406">MTLVTCASACTTIDDTDDSAELEAEADADDQDEFRWGCYPSCNNPALVADVRALLDEHDISPYALPEPIRPELVELGRALFHDKILSGSHDVSCGTCHNPTLGLTDRRPLMSGVGGHGLGLDREDGQVGGRHTQALFNLHSLDTLAIDGKVAGDGQGFVLGLGLPLVPAIYQAAFEDFPGVASPRVLAAQAMLPEVTSPEMLGFPGPDADPDNELLACLDPQLPLPVVFSCIFDGYMARLGAIPEYVAMFEAAYGVPFEELNFGHVGNAIAAYEIDAFTFNASPWDQFVAGDDCALSNRELRGAKRFYSANKGNCVSCHSGNAFTDNAFHQTLAPQFGCGNDLPKRNGPEGFDDFGQARNDYAVPWVLGGAGDELFPEQERYRWRTAPLRNVEFTAPYGRLGQFAELSDFVAHYEDPAAALLDYDMTSTTNIELVDDSPFACPHDELSESLLDNQAEILAAGMAPELAEVRVKKKRHVKQLVAFLRTLSDPAADPAVLSAAIPSSVPSGLPVDGAP</sequence>
<evidence type="ECO:0000313" key="8">
    <source>
        <dbReference type="EMBL" id="EDM76067.1"/>
    </source>
</evidence>
<dbReference type="InterPro" id="IPR036909">
    <property type="entry name" value="Cyt_c-like_dom_sf"/>
</dbReference>
<gene>
    <name evidence="8" type="ORF">PPSIR1_41334</name>
</gene>
<comment type="subcellular location">
    <subcellularLocation>
        <location evidence="1">Cell envelope</location>
    </subcellularLocation>
</comment>
<protein>
    <submittedName>
        <fullName evidence="8">Di-haem cytochrome c peroxidase</fullName>
    </submittedName>
</protein>
<keyword evidence="9" id="KW-1185">Reference proteome</keyword>